<accession>A0A8X7VJ49</accession>
<evidence type="ECO:0000256" key="1">
    <source>
        <dbReference type="SAM" id="Coils"/>
    </source>
</evidence>
<feature type="compositionally biased region" description="Basic and acidic residues" evidence="2">
    <location>
        <begin position="293"/>
        <end position="306"/>
    </location>
</feature>
<feature type="region of interest" description="Disordered" evidence="2">
    <location>
        <begin position="717"/>
        <end position="767"/>
    </location>
</feature>
<sequence>MKGVHDRVLTLAFLDVIDPDQEEVLSKTTTDLCSHAQKKMGNEISIRSITSSDKPLRGRRRTCRSKAYRIDLKNVRFGSQEFQKKTPIWSAENHHHQFRLPARKERKRKERRRHPNTIAYPENFLESAQAIAMHSHLRWPDLSREWIRRKQTRIARVDWESRLPLIIGPRKSRLNLFTRKQQKLLKKAREMSGTPDLSALIKGRLQLLKKSAVEGSSARSDRADASQEDRPDPIYRTVDVDPPASKSKKRAQKKTEEKKVPSAGGAASGEGVVPVEGSLEGLAAKKKKKTKRSREDLEGSVDRDDPALDSAAEGLENEASEERRKRKRPRRRRPRRRDNLPVLDLIPRAPMNHHAMMKRLKFNARREGFPPRMSKPRIDFADRVEFFYNEKTPLVCNPGQCAELSRQIRGGPREMTLVGDLFFKEDYIDAALASRRADGCMNVLVEKYNTALKQTMTELGSTAKLARARLGVIERLRAEQKKISEKTLEEKEVLRVKFEELEAALRADRAAKKELARENAILESAKADLEMEKVELQAERDAVTQKLIQERKRLRDSRSQEVTRERVRVQSAMTDKLGRCLGRVRSYLAQRDLSEREKNLLGQASGTRKCLEMIKEEKLEITQDLIDVFIQQEVEHSAEVAKLGIGPLPEDELTLSPLVVRSRFVNEEFMATLDPHGSNDNLVRSETASQLRTPCDVLGEESANQSGENPVIAALFCEERDPHAGDETGGKDDTSAWEDRPQDVDSAKFVEVPDSSSKEEDENVEAD</sequence>
<protein>
    <submittedName>
        <fullName evidence="3">Uncharacterized protein</fullName>
    </submittedName>
</protein>
<feature type="compositionally biased region" description="Basic and acidic residues" evidence="2">
    <location>
        <begin position="717"/>
        <end position="748"/>
    </location>
</feature>
<feature type="compositionally biased region" description="Basic and acidic residues" evidence="2">
    <location>
        <begin position="219"/>
        <end position="233"/>
    </location>
</feature>
<feature type="compositionally biased region" description="Low complexity" evidence="2">
    <location>
        <begin position="261"/>
        <end position="282"/>
    </location>
</feature>
<keyword evidence="4" id="KW-1185">Reference proteome</keyword>
<evidence type="ECO:0000313" key="4">
    <source>
        <dbReference type="Proteomes" id="UP000886595"/>
    </source>
</evidence>
<keyword evidence="1" id="KW-0175">Coiled coil</keyword>
<feature type="region of interest" description="Disordered" evidence="2">
    <location>
        <begin position="212"/>
        <end position="341"/>
    </location>
</feature>
<evidence type="ECO:0000313" key="3">
    <source>
        <dbReference type="EMBL" id="KAG2311910.1"/>
    </source>
</evidence>
<dbReference type="Proteomes" id="UP000886595">
    <property type="component" value="Unassembled WGS sequence"/>
</dbReference>
<organism evidence="3 4">
    <name type="scientific">Brassica carinata</name>
    <name type="common">Ethiopian mustard</name>
    <name type="synonym">Abyssinian cabbage</name>
    <dbReference type="NCBI Taxonomy" id="52824"/>
    <lineage>
        <taxon>Eukaryota</taxon>
        <taxon>Viridiplantae</taxon>
        <taxon>Streptophyta</taxon>
        <taxon>Embryophyta</taxon>
        <taxon>Tracheophyta</taxon>
        <taxon>Spermatophyta</taxon>
        <taxon>Magnoliopsida</taxon>
        <taxon>eudicotyledons</taxon>
        <taxon>Gunneridae</taxon>
        <taxon>Pentapetalae</taxon>
        <taxon>rosids</taxon>
        <taxon>malvids</taxon>
        <taxon>Brassicales</taxon>
        <taxon>Brassicaceae</taxon>
        <taxon>Brassiceae</taxon>
        <taxon>Brassica</taxon>
    </lineage>
</organism>
<proteinExistence type="predicted"/>
<feature type="compositionally biased region" description="Basic residues" evidence="2">
    <location>
        <begin position="324"/>
        <end position="336"/>
    </location>
</feature>
<dbReference type="EMBL" id="JAAMPC010000005">
    <property type="protein sequence ID" value="KAG2311910.1"/>
    <property type="molecule type" value="Genomic_DNA"/>
</dbReference>
<name>A0A8X7VJ49_BRACI</name>
<dbReference type="AlphaFoldDB" id="A0A8X7VJ49"/>
<gene>
    <name evidence="3" type="ORF">Bca52824_023467</name>
</gene>
<comment type="caution">
    <text evidence="3">The sequence shown here is derived from an EMBL/GenBank/DDBJ whole genome shotgun (WGS) entry which is preliminary data.</text>
</comment>
<feature type="coiled-coil region" evidence="1">
    <location>
        <begin position="484"/>
        <end position="553"/>
    </location>
</feature>
<evidence type="ECO:0000256" key="2">
    <source>
        <dbReference type="SAM" id="MobiDB-lite"/>
    </source>
</evidence>
<reference evidence="3 4" key="1">
    <citation type="submission" date="2020-02" db="EMBL/GenBank/DDBJ databases">
        <authorList>
            <person name="Ma Q."/>
            <person name="Huang Y."/>
            <person name="Song X."/>
            <person name="Pei D."/>
        </authorList>
    </citation>
    <scope>NUCLEOTIDE SEQUENCE [LARGE SCALE GENOMIC DNA]</scope>
    <source>
        <strain evidence="3">Sxm20200214</strain>
        <tissue evidence="3">Leaf</tissue>
    </source>
</reference>